<feature type="transmembrane region" description="Helical" evidence="9">
    <location>
        <begin position="84"/>
        <end position="106"/>
    </location>
</feature>
<feature type="transmembrane region" description="Helical" evidence="9">
    <location>
        <begin position="305"/>
        <end position="324"/>
    </location>
</feature>
<feature type="transmembrane region" description="Helical" evidence="9">
    <location>
        <begin position="617"/>
        <end position="635"/>
    </location>
</feature>
<keyword evidence="9" id="KW-0739">Sodium transport</keyword>
<dbReference type="EC" id="7.2.3.1" evidence="9"/>
<dbReference type="NCBIfam" id="NF001960">
    <property type="entry name" value="PRK00733.3-5"/>
    <property type="match status" value="1"/>
</dbReference>
<feature type="transmembrane region" description="Helical" evidence="9">
    <location>
        <begin position="714"/>
        <end position="731"/>
    </location>
</feature>
<keyword evidence="12" id="KW-1185">Reference proteome</keyword>
<feature type="transmembrane region" description="Helical" evidence="9">
    <location>
        <begin position="49"/>
        <end position="72"/>
    </location>
</feature>
<gene>
    <name evidence="9" type="primary">hppA</name>
    <name evidence="11" type="ORF">K7C98_19895</name>
</gene>
<evidence type="ECO:0000256" key="10">
    <source>
        <dbReference type="SAM" id="MobiDB-lite"/>
    </source>
</evidence>
<feature type="transmembrane region" description="Helical" evidence="9">
    <location>
        <begin position="525"/>
        <end position="544"/>
    </location>
</feature>
<name>A0ABS7TTG1_9BACT</name>
<keyword evidence="8 9" id="KW-0472">Membrane</keyword>
<protein>
    <recommendedName>
        <fullName evidence="9">Putative K(+)-stimulated pyrophosphate-energized sodium pump</fullName>
        <ecNumber evidence="9">7.2.3.1</ecNumber>
    </recommendedName>
    <alternativeName>
        <fullName evidence="9">Membrane-bound sodium-translocating pyrophosphatase</fullName>
    </alternativeName>
    <alternativeName>
        <fullName evidence="9">Pyrophosphate-energized inorganic pyrophosphatase</fullName>
        <shortName evidence="9">Na(+)-PPase</shortName>
    </alternativeName>
</protein>
<comment type="caution">
    <text evidence="11">The sequence shown here is derived from an EMBL/GenBank/DDBJ whole genome shotgun (WGS) entry which is preliminary data.</text>
</comment>
<keyword evidence="9" id="KW-0915">Sodium</keyword>
<evidence type="ECO:0000256" key="2">
    <source>
        <dbReference type="ARBA" id="ARBA00022448"/>
    </source>
</evidence>
<evidence type="ECO:0000256" key="7">
    <source>
        <dbReference type="ARBA" id="ARBA00023065"/>
    </source>
</evidence>
<feature type="region of interest" description="Disordered" evidence="10">
    <location>
        <begin position="667"/>
        <end position="692"/>
    </location>
</feature>
<organism evidence="11 12">
    <name type="scientific">Nannocystis pusilla</name>
    <dbReference type="NCBI Taxonomy" id="889268"/>
    <lineage>
        <taxon>Bacteria</taxon>
        <taxon>Pseudomonadati</taxon>
        <taxon>Myxococcota</taxon>
        <taxon>Polyangia</taxon>
        <taxon>Nannocystales</taxon>
        <taxon>Nannocystaceae</taxon>
        <taxon>Nannocystis</taxon>
    </lineage>
</organism>
<dbReference type="RefSeq" id="WP_224193604.1">
    <property type="nucleotide sequence ID" value="NZ_JAIRAU010000027.1"/>
</dbReference>
<dbReference type="HAMAP" id="MF_01129">
    <property type="entry name" value="PPase_energized_pump"/>
    <property type="match status" value="1"/>
</dbReference>
<evidence type="ECO:0000256" key="5">
    <source>
        <dbReference type="ARBA" id="ARBA00022967"/>
    </source>
</evidence>
<evidence type="ECO:0000256" key="4">
    <source>
        <dbReference type="ARBA" id="ARBA00022842"/>
    </source>
</evidence>
<feature type="transmembrane region" description="Helical" evidence="9">
    <location>
        <begin position="344"/>
        <end position="375"/>
    </location>
</feature>
<keyword evidence="2 9" id="KW-0813">Transport</keyword>
<feature type="transmembrane region" description="Helical" evidence="9">
    <location>
        <begin position="486"/>
        <end position="505"/>
    </location>
</feature>
<comment type="cofactor">
    <cofactor evidence="9">
        <name>Mg(2+)</name>
        <dbReference type="ChEBI" id="CHEBI:18420"/>
    </cofactor>
</comment>
<dbReference type="Proteomes" id="UP001139031">
    <property type="component" value="Unassembled WGS sequence"/>
</dbReference>
<feature type="transmembrane region" description="Helical" evidence="9">
    <location>
        <begin position="6"/>
        <end position="28"/>
    </location>
</feature>
<proteinExistence type="inferred from homology"/>
<feature type="transmembrane region" description="Helical" evidence="9">
    <location>
        <begin position="250"/>
        <end position="267"/>
    </location>
</feature>
<sequence>MPIQNLLYAVPACGALALLYAAFTTAWISRQDAGNQRMQGIAEQIFRGAMAFLAAEYKVLALFVVVIAGLLVLTADPTTSSPMIGLSFVSGALCSALAGFFGMRVATRANVRTAAAARSGLSPALSVAFRGGAVMGMCVVGLGLVGFGALFLFYLGQFDALADVDGSAQELTRVVNLLAGFSMGASSIALFARVGGGIYTKAADVGADLVGKVEAGIPEDHFLNPATIADNVGDNVGDVAGMGADLFESYIGAILGTMVLGAVAASGKLEAAILPLLIAGAGIVVSILGTFFVRTKEGGNPQVALDTGSFGAAFVMLPISWLIIDYCVKSAAANGTPMILTHGAAPITTMALMWAIVAGLVAGVAIGLVTGYYCSKGKRPVNSIVAQSKTGPATNIIAGIGVGFESTAIPIVLIAGAIYLANDFAGLYGVALAALGMLSTTGIQLAVDAYGPISDNAGGIAEMSGLPPEVRGRTDNLDAVGNTTAAIGKGFAIASAALAALSLFAAFRNVGFRPGEELMLTNPEVLIGLLIGGMLPFLFSAMAMKAVGSAAMDMITEVRRQFREIPVLRSALGLVTKAEHENRDLTAEEERQVLEAGSKTEVERCVAISTQASIRRMIAPGLLALISPVVVGLWSRFALGGLLAGTLVSGVMLAIFMSNAGGAWDNAKKQVEDQKKDNSQEGNSGKGSDRHKAAVIGDTVGDPFKDTAGPSLNILIKLMTIVAVVIAPTLLKMASGS</sequence>
<keyword evidence="9" id="KW-1003">Cell membrane</keyword>
<keyword evidence="7 9" id="KW-0406">Ion transport</keyword>
<comment type="function">
    <text evidence="9">Sodium pump that utilizes the energy of pyrophosphate hydrolysis as the driving force for Na(+) movement across the membrane.</text>
</comment>
<comment type="similarity">
    <text evidence="9">Belongs to the H(+)-translocating pyrophosphatase (TC 3.A.10) family. K(+)-stimulated subfamily.</text>
</comment>
<dbReference type="PANTHER" id="PTHR31998">
    <property type="entry name" value="K(+)-INSENSITIVE PYROPHOSPHATE-ENERGIZED PROTON PUMP"/>
    <property type="match status" value="1"/>
</dbReference>
<evidence type="ECO:0000256" key="3">
    <source>
        <dbReference type="ARBA" id="ARBA00022692"/>
    </source>
</evidence>
<keyword evidence="3 9" id="KW-0812">Transmembrane</keyword>
<feature type="transmembrane region" description="Helical" evidence="9">
    <location>
        <begin position="174"/>
        <end position="192"/>
    </location>
</feature>
<comment type="subcellular location">
    <subcellularLocation>
        <location evidence="9">Cell membrane</location>
        <topology evidence="9">Multi-pass membrane protein</topology>
    </subcellularLocation>
    <subcellularLocation>
        <location evidence="1">Endomembrane system</location>
        <topology evidence="1">Multi-pass membrane protein</topology>
    </subcellularLocation>
</comment>
<feature type="compositionally biased region" description="Basic and acidic residues" evidence="10">
    <location>
        <begin position="667"/>
        <end position="679"/>
    </location>
</feature>
<keyword evidence="11" id="KW-0378">Hydrolase</keyword>
<comment type="catalytic activity">
    <reaction evidence="9">
        <text>Na(+)(in) + diphosphate + H2O = Na(+)(out) + 2 phosphate + H(+)</text>
        <dbReference type="Rhea" id="RHEA:57884"/>
        <dbReference type="ChEBI" id="CHEBI:15377"/>
        <dbReference type="ChEBI" id="CHEBI:15378"/>
        <dbReference type="ChEBI" id="CHEBI:29101"/>
        <dbReference type="ChEBI" id="CHEBI:33019"/>
        <dbReference type="ChEBI" id="CHEBI:43474"/>
        <dbReference type="EC" id="7.2.3.1"/>
    </reaction>
</comment>
<dbReference type="Pfam" id="PF03030">
    <property type="entry name" value="H_PPase"/>
    <property type="match status" value="1"/>
</dbReference>
<dbReference type="PIRSF" id="PIRSF001265">
    <property type="entry name" value="H+-PPase"/>
    <property type="match status" value="1"/>
</dbReference>
<evidence type="ECO:0000256" key="1">
    <source>
        <dbReference type="ARBA" id="ARBA00004127"/>
    </source>
</evidence>
<keyword evidence="4 9" id="KW-0460">Magnesium</keyword>
<reference evidence="11" key="1">
    <citation type="submission" date="2021-08" db="EMBL/GenBank/DDBJ databases">
        <authorList>
            <person name="Stevens D.C."/>
        </authorList>
    </citation>
    <scope>NUCLEOTIDE SEQUENCE</scope>
    <source>
        <strain evidence="11">DSM 53165</strain>
    </source>
</reference>
<dbReference type="EMBL" id="JAIRAU010000027">
    <property type="protein sequence ID" value="MBZ5711508.1"/>
    <property type="molecule type" value="Genomic_DNA"/>
</dbReference>
<feature type="transmembrane region" description="Helical" evidence="9">
    <location>
        <begin position="396"/>
        <end position="421"/>
    </location>
</feature>
<evidence type="ECO:0000256" key="6">
    <source>
        <dbReference type="ARBA" id="ARBA00022989"/>
    </source>
</evidence>
<evidence type="ECO:0000256" key="8">
    <source>
        <dbReference type="ARBA" id="ARBA00023136"/>
    </source>
</evidence>
<evidence type="ECO:0000256" key="9">
    <source>
        <dbReference type="HAMAP-Rule" id="MF_01129"/>
    </source>
</evidence>
<dbReference type="GO" id="GO:0004427">
    <property type="term" value="F:inorganic diphosphate phosphatase activity"/>
    <property type="evidence" value="ECO:0007669"/>
    <property type="project" value="UniProtKB-EC"/>
</dbReference>
<feature type="transmembrane region" description="Helical" evidence="9">
    <location>
        <begin position="641"/>
        <end position="660"/>
    </location>
</feature>
<feature type="transmembrane region" description="Helical" evidence="9">
    <location>
        <begin position="127"/>
        <end position="154"/>
    </location>
</feature>
<feature type="transmembrane region" description="Helical" evidence="9">
    <location>
        <begin position="273"/>
        <end position="293"/>
    </location>
</feature>
<feature type="transmembrane region" description="Helical" evidence="9">
    <location>
        <begin position="427"/>
        <end position="447"/>
    </location>
</feature>
<keyword evidence="6 9" id="KW-1133">Transmembrane helix</keyword>
<evidence type="ECO:0000313" key="12">
    <source>
        <dbReference type="Proteomes" id="UP001139031"/>
    </source>
</evidence>
<dbReference type="InterPro" id="IPR004131">
    <property type="entry name" value="PPase-energised_H-pump"/>
</dbReference>
<comment type="caution">
    <text evidence="9">Lacks conserved residue(s) required for the propagation of feature annotation.</text>
</comment>
<comment type="subunit">
    <text evidence="9">Homodimer.</text>
</comment>
<feature type="site" description="Determinant of potassium dependence" evidence="9">
    <location>
        <position position="485"/>
    </location>
</feature>
<keyword evidence="9" id="KW-0630">Potassium</keyword>
<comment type="activity regulation">
    <text evidence="9">Requires K(+) for maximal activity.</text>
</comment>
<evidence type="ECO:0000313" key="11">
    <source>
        <dbReference type="EMBL" id="MBZ5711508.1"/>
    </source>
</evidence>
<accession>A0ABS7TTG1</accession>
<dbReference type="NCBIfam" id="TIGR01104">
    <property type="entry name" value="V_PPase"/>
    <property type="match status" value="1"/>
</dbReference>
<keyword evidence="5 9" id="KW-1278">Translocase</keyword>